<evidence type="ECO:0000313" key="5">
    <source>
        <dbReference type="EMBL" id="TFK22896.1"/>
    </source>
</evidence>
<dbReference type="GO" id="GO:0003677">
    <property type="term" value="F:DNA binding"/>
    <property type="evidence" value="ECO:0007669"/>
    <property type="project" value="InterPro"/>
</dbReference>
<keyword evidence="6" id="KW-1185">Reference proteome</keyword>
<evidence type="ECO:0000256" key="2">
    <source>
        <dbReference type="ARBA" id="ARBA00023242"/>
    </source>
</evidence>
<evidence type="ECO:0000256" key="3">
    <source>
        <dbReference type="SAM" id="MobiDB-lite"/>
    </source>
</evidence>
<feature type="domain" description="Zn(2)-C6 fungal-type" evidence="4">
    <location>
        <begin position="19"/>
        <end position="52"/>
    </location>
</feature>
<feature type="region of interest" description="Disordered" evidence="3">
    <location>
        <begin position="143"/>
        <end position="174"/>
    </location>
</feature>
<dbReference type="InterPro" id="IPR036864">
    <property type="entry name" value="Zn2-C6_fun-type_DNA-bd_sf"/>
</dbReference>
<evidence type="ECO:0000256" key="1">
    <source>
        <dbReference type="ARBA" id="ARBA00022723"/>
    </source>
</evidence>
<dbReference type="GO" id="GO:0006351">
    <property type="term" value="P:DNA-templated transcription"/>
    <property type="evidence" value="ECO:0007669"/>
    <property type="project" value="InterPro"/>
</dbReference>
<reference evidence="5 6" key="1">
    <citation type="journal article" date="2019" name="Nat. Ecol. Evol.">
        <title>Megaphylogeny resolves global patterns of mushroom evolution.</title>
        <authorList>
            <person name="Varga T."/>
            <person name="Krizsan K."/>
            <person name="Foldi C."/>
            <person name="Dima B."/>
            <person name="Sanchez-Garcia M."/>
            <person name="Sanchez-Ramirez S."/>
            <person name="Szollosi G.J."/>
            <person name="Szarkandi J.G."/>
            <person name="Papp V."/>
            <person name="Albert L."/>
            <person name="Andreopoulos W."/>
            <person name="Angelini C."/>
            <person name="Antonin V."/>
            <person name="Barry K.W."/>
            <person name="Bougher N.L."/>
            <person name="Buchanan P."/>
            <person name="Buyck B."/>
            <person name="Bense V."/>
            <person name="Catcheside P."/>
            <person name="Chovatia M."/>
            <person name="Cooper J."/>
            <person name="Damon W."/>
            <person name="Desjardin D."/>
            <person name="Finy P."/>
            <person name="Geml J."/>
            <person name="Haridas S."/>
            <person name="Hughes K."/>
            <person name="Justo A."/>
            <person name="Karasinski D."/>
            <person name="Kautmanova I."/>
            <person name="Kiss B."/>
            <person name="Kocsube S."/>
            <person name="Kotiranta H."/>
            <person name="LaButti K.M."/>
            <person name="Lechner B.E."/>
            <person name="Liimatainen K."/>
            <person name="Lipzen A."/>
            <person name="Lukacs Z."/>
            <person name="Mihaltcheva S."/>
            <person name="Morgado L.N."/>
            <person name="Niskanen T."/>
            <person name="Noordeloos M.E."/>
            <person name="Ohm R.A."/>
            <person name="Ortiz-Santana B."/>
            <person name="Ovrebo C."/>
            <person name="Racz N."/>
            <person name="Riley R."/>
            <person name="Savchenko A."/>
            <person name="Shiryaev A."/>
            <person name="Soop K."/>
            <person name="Spirin V."/>
            <person name="Szebenyi C."/>
            <person name="Tomsovsky M."/>
            <person name="Tulloss R.E."/>
            <person name="Uehling J."/>
            <person name="Grigoriev I.V."/>
            <person name="Vagvolgyi C."/>
            <person name="Papp T."/>
            <person name="Martin F.M."/>
            <person name="Miettinen O."/>
            <person name="Hibbett D.S."/>
            <person name="Nagy L.G."/>
        </authorList>
    </citation>
    <scope>NUCLEOTIDE SEQUENCE [LARGE SCALE GENOMIC DNA]</scope>
    <source>
        <strain evidence="5 6">CBS 121175</strain>
    </source>
</reference>
<feature type="region of interest" description="Disordered" evidence="3">
    <location>
        <begin position="221"/>
        <end position="242"/>
    </location>
</feature>
<evidence type="ECO:0000259" key="4">
    <source>
        <dbReference type="PROSITE" id="PS50048"/>
    </source>
</evidence>
<dbReference type="Gene3D" id="4.10.240.10">
    <property type="entry name" value="Zn(2)-C6 fungal-type DNA-binding domain"/>
    <property type="match status" value="1"/>
</dbReference>
<feature type="compositionally biased region" description="Polar residues" evidence="3">
    <location>
        <begin position="143"/>
        <end position="152"/>
    </location>
</feature>
<evidence type="ECO:0000313" key="6">
    <source>
        <dbReference type="Proteomes" id="UP000307440"/>
    </source>
</evidence>
<feature type="region of interest" description="Disordered" evidence="3">
    <location>
        <begin position="731"/>
        <end position="752"/>
    </location>
</feature>
<dbReference type="Proteomes" id="UP000307440">
    <property type="component" value="Unassembled WGS sequence"/>
</dbReference>
<dbReference type="PROSITE" id="PS50048">
    <property type="entry name" value="ZN2_CY6_FUNGAL_2"/>
    <property type="match status" value="1"/>
</dbReference>
<name>A0A5C3KR68_COPMA</name>
<dbReference type="SMART" id="SM00066">
    <property type="entry name" value="GAL4"/>
    <property type="match status" value="1"/>
</dbReference>
<dbReference type="AlphaFoldDB" id="A0A5C3KR68"/>
<sequence>MASENMRSELPKRRRLQGSCDTCRQKKIRCDSAEMRGGKCSNCVLFTLDCTHIFLSRKAKHSSRLVYLSTATEGIKADSLPELQEKLDPLLQNILTPTYQAPTNPELMRETVVTLAQYARALESALAGGDWQALLADFSKNQASRRSSSTEQEPIIRPPSAIAGPSRRSSASSDIEEGLVNELVDHIDSNLVIDPTQERFFGPGSNYTILQAALKCSNEASSGLGPRKVTKHSNQSDPFRRRPEFWNPIPTELMPVQERKLFVFPEPDLLEHLLDLYFTNVNAFFPLLHRPTFFMTLHSGLHHKDRWFGGTVLAMCAVAARYSSDPRIASKGDTDSELAAGLKWFRQITLFLDNSFSHTPTLYQLYLYCVASIYLRSSPAAEQCWYLVGIAIRAAHDIGLNRKRESDGPTIRSELEKRIWWNLVLLDATSSVTLGRPRSIHPEDHDVDPLIECDDEYWESDDPGMAFKQPPGKISYITSFNHLLELYDILGSAQGYFYNPRTPNTPAGMSTDEWDKSNLAIIDNSLNDWINNLPSALRWDPYHQDKRLFNQSAALYTTFYHVQIMLYRPFIVHKDQNFAFSSLSICTNAARACSRLMEAQVHRKSAPLPHVQAIIFLSGLIILLGIFYAKRAGIQLDEAKEMEGVHRCVNALKSYERRWHPAGRFVDILTSLAEAGNLQIPTTSKRKAKSVDDHISQGYTYPALARIASTSQLHHQSSSHINEYRNHHNGLRRTASNHSSPSDYPSHDLRFAPPQSHAGLALPVHTEDLRRPIFQSLQRNYHHSHPHVLDDFEKLFSPIVGTNGLSGSWNGLESAARAGNAPGADMAGANDTLIWSEIPSNLDWTDWGAFISNMDALGGHPSGSPSL</sequence>
<dbReference type="GO" id="GO:0008270">
    <property type="term" value="F:zinc ion binding"/>
    <property type="evidence" value="ECO:0007669"/>
    <property type="project" value="InterPro"/>
</dbReference>
<dbReference type="CDD" id="cd12148">
    <property type="entry name" value="fungal_TF_MHR"/>
    <property type="match status" value="1"/>
</dbReference>
<protein>
    <recommendedName>
        <fullName evidence="4">Zn(2)-C6 fungal-type domain-containing protein</fullName>
    </recommendedName>
</protein>
<dbReference type="SUPFAM" id="SSF57701">
    <property type="entry name" value="Zn2/Cys6 DNA-binding domain"/>
    <property type="match status" value="1"/>
</dbReference>
<organism evidence="5 6">
    <name type="scientific">Coprinopsis marcescibilis</name>
    <name type="common">Agaric fungus</name>
    <name type="synonym">Psathyrella marcescibilis</name>
    <dbReference type="NCBI Taxonomy" id="230819"/>
    <lineage>
        <taxon>Eukaryota</taxon>
        <taxon>Fungi</taxon>
        <taxon>Dikarya</taxon>
        <taxon>Basidiomycota</taxon>
        <taxon>Agaricomycotina</taxon>
        <taxon>Agaricomycetes</taxon>
        <taxon>Agaricomycetidae</taxon>
        <taxon>Agaricales</taxon>
        <taxon>Agaricineae</taxon>
        <taxon>Psathyrellaceae</taxon>
        <taxon>Coprinopsis</taxon>
    </lineage>
</organism>
<dbReference type="Pfam" id="PF04082">
    <property type="entry name" value="Fungal_trans"/>
    <property type="match status" value="1"/>
</dbReference>
<dbReference type="InterPro" id="IPR001138">
    <property type="entry name" value="Zn2Cys6_DnaBD"/>
</dbReference>
<dbReference type="PROSITE" id="PS00463">
    <property type="entry name" value="ZN2_CY6_FUNGAL_1"/>
    <property type="match status" value="1"/>
</dbReference>
<dbReference type="InterPro" id="IPR007219">
    <property type="entry name" value="XnlR_reg_dom"/>
</dbReference>
<dbReference type="OrthoDB" id="4456959at2759"/>
<dbReference type="PANTHER" id="PTHR46910">
    <property type="entry name" value="TRANSCRIPTION FACTOR PDR1"/>
    <property type="match status" value="1"/>
</dbReference>
<dbReference type="Pfam" id="PF00172">
    <property type="entry name" value="Zn_clus"/>
    <property type="match status" value="1"/>
</dbReference>
<proteinExistence type="predicted"/>
<dbReference type="EMBL" id="ML210230">
    <property type="protein sequence ID" value="TFK22896.1"/>
    <property type="molecule type" value="Genomic_DNA"/>
</dbReference>
<dbReference type="STRING" id="230819.A0A5C3KR68"/>
<accession>A0A5C3KR68</accession>
<dbReference type="InterPro" id="IPR050987">
    <property type="entry name" value="AtrR-like"/>
</dbReference>
<keyword evidence="1" id="KW-0479">Metal-binding</keyword>
<feature type="compositionally biased region" description="Polar residues" evidence="3">
    <location>
        <begin position="734"/>
        <end position="743"/>
    </location>
</feature>
<dbReference type="PANTHER" id="PTHR46910:SF38">
    <property type="entry name" value="ZN(2)-C6 FUNGAL-TYPE DOMAIN-CONTAINING PROTEIN"/>
    <property type="match status" value="1"/>
</dbReference>
<dbReference type="CDD" id="cd00067">
    <property type="entry name" value="GAL4"/>
    <property type="match status" value="1"/>
</dbReference>
<keyword evidence="2" id="KW-0539">Nucleus</keyword>
<dbReference type="GO" id="GO:0000981">
    <property type="term" value="F:DNA-binding transcription factor activity, RNA polymerase II-specific"/>
    <property type="evidence" value="ECO:0007669"/>
    <property type="project" value="InterPro"/>
</dbReference>
<dbReference type="SMART" id="SM00906">
    <property type="entry name" value="Fungal_trans"/>
    <property type="match status" value="1"/>
</dbReference>
<gene>
    <name evidence="5" type="ORF">FA15DRAFT_643500</name>
</gene>